<protein>
    <submittedName>
        <fullName evidence="1">Uncharacterized protein</fullName>
    </submittedName>
</protein>
<dbReference type="EMBL" id="VOIH02000006">
    <property type="protein sequence ID" value="KAF3443235.1"/>
    <property type="molecule type" value="Genomic_DNA"/>
</dbReference>
<name>A0A8K0H072_9ROSA</name>
<reference evidence="1" key="1">
    <citation type="submission" date="2020-03" db="EMBL/GenBank/DDBJ databases">
        <title>A high-quality chromosome-level genome assembly of a woody plant with both climbing and erect habits, Rhamnella rubrinervis.</title>
        <authorList>
            <person name="Lu Z."/>
            <person name="Yang Y."/>
            <person name="Zhu X."/>
            <person name="Sun Y."/>
        </authorList>
    </citation>
    <scope>NUCLEOTIDE SEQUENCE</scope>
    <source>
        <strain evidence="1">BYM</strain>
        <tissue evidence="1">Leaf</tissue>
    </source>
</reference>
<accession>A0A8K0H072</accession>
<keyword evidence="2" id="KW-1185">Reference proteome</keyword>
<dbReference type="AlphaFoldDB" id="A0A8K0H072"/>
<sequence length="242" mass="27569">MRDLDVVWWWPPPAHVSIGGATDGASGSHQRVPMDFESTVIIVVFYDGTWFKGDDGCFQFKDYQLKVIEIPRNCTYAPLIDEVYKIVKVDREKYNVKMKYQYIVSYQPCAPQEINSYQDVKIFIHVVKTIMPVTPLYVENISNVAEVYSADERNNDTYAKFTAGSGNAHISTSCAATEIGEREKKKNMLMCPMLRKLNCGKVKSLKVLFGRLKICGKMYHIGKVKHNGKVKSRKHAHLGKHV</sequence>
<dbReference type="OrthoDB" id="1628660at2759"/>
<proteinExistence type="predicted"/>
<evidence type="ECO:0000313" key="1">
    <source>
        <dbReference type="EMBL" id="KAF3443235.1"/>
    </source>
</evidence>
<gene>
    <name evidence="1" type="ORF">FNV43_RR12917</name>
</gene>
<comment type="caution">
    <text evidence="1">The sequence shown here is derived from an EMBL/GenBank/DDBJ whole genome shotgun (WGS) entry which is preliminary data.</text>
</comment>
<organism evidence="1 2">
    <name type="scientific">Rhamnella rubrinervis</name>
    <dbReference type="NCBI Taxonomy" id="2594499"/>
    <lineage>
        <taxon>Eukaryota</taxon>
        <taxon>Viridiplantae</taxon>
        <taxon>Streptophyta</taxon>
        <taxon>Embryophyta</taxon>
        <taxon>Tracheophyta</taxon>
        <taxon>Spermatophyta</taxon>
        <taxon>Magnoliopsida</taxon>
        <taxon>eudicotyledons</taxon>
        <taxon>Gunneridae</taxon>
        <taxon>Pentapetalae</taxon>
        <taxon>rosids</taxon>
        <taxon>fabids</taxon>
        <taxon>Rosales</taxon>
        <taxon>Rhamnaceae</taxon>
        <taxon>rhamnoid group</taxon>
        <taxon>Rhamneae</taxon>
        <taxon>Rhamnella</taxon>
    </lineage>
</organism>
<dbReference type="Proteomes" id="UP000796880">
    <property type="component" value="Unassembled WGS sequence"/>
</dbReference>
<evidence type="ECO:0000313" key="2">
    <source>
        <dbReference type="Proteomes" id="UP000796880"/>
    </source>
</evidence>